<dbReference type="GO" id="GO:0005524">
    <property type="term" value="F:ATP binding"/>
    <property type="evidence" value="ECO:0007669"/>
    <property type="project" value="UniProtKB-KW"/>
</dbReference>
<dbReference type="InterPro" id="IPR050428">
    <property type="entry name" value="TCS_sensor_his_kinase"/>
</dbReference>
<evidence type="ECO:0000256" key="7">
    <source>
        <dbReference type="ARBA" id="ARBA00022741"/>
    </source>
</evidence>
<keyword evidence="14" id="KW-0732">Signal</keyword>
<keyword evidence="7" id="KW-0547">Nucleotide-binding</keyword>
<dbReference type="InterPro" id="IPR005467">
    <property type="entry name" value="His_kinase_dom"/>
</dbReference>
<dbReference type="SMART" id="SM00388">
    <property type="entry name" value="HisKA"/>
    <property type="match status" value="1"/>
</dbReference>
<evidence type="ECO:0000256" key="11">
    <source>
        <dbReference type="ARBA" id="ARBA00023012"/>
    </source>
</evidence>
<dbReference type="STRING" id="1860102.ACCAA_430032"/>
<dbReference type="InterPro" id="IPR036890">
    <property type="entry name" value="HATPase_C_sf"/>
</dbReference>
<feature type="signal peptide" evidence="14">
    <location>
        <begin position="1"/>
        <end position="26"/>
    </location>
</feature>
<reference evidence="18" key="1">
    <citation type="submission" date="2016-06" db="EMBL/GenBank/DDBJ databases">
        <authorList>
            <person name="McIlroy S.J."/>
            <person name="Karst S.M."/>
            <person name="Albertsen M."/>
        </authorList>
    </citation>
    <scope>NUCLEOTIDE SEQUENCE [LARGE SCALE GENOMIC DNA]</scope>
</reference>
<evidence type="ECO:0000256" key="5">
    <source>
        <dbReference type="ARBA" id="ARBA00022679"/>
    </source>
</evidence>
<keyword evidence="12 13" id="KW-0472">Membrane</keyword>
<keyword evidence="8 17" id="KW-0418">Kinase</keyword>
<dbReference type="EMBL" id="FLQX01000120">
    <property type="protein sequence ID" value="SBT07429.1"/>
    <property type="molecule type" value="Genomic_DNA"/>
</dbReference>
<dbReference type="SMART" id="SM00387">
    <property type="entry name" value="HATPase_c"/>
    <property type="match status" value="1"/>
</dbReference>
<dbReference type="CDD" id="cd00082">
    <property type="entry name" value="HisKA"/>
    <property type="match status" value="1"/>
</dbReference>
<evidence type="ECO:0000259" key="16">
    <source>
        <dbReference type="PROSITE" id="PS50885"/>
    </source>
</evidence>
<evidence type="ECO:0000256" key="10">
    <source>
        <dbReference type="ARBA" id="ARBA00022989"/>
    </source>
</evidence>
<dbReference type="InterPro" id="IPR003661">
    <property type="entry name" value="HisK_dim/P_dom"/>
</dbReference>
<dbReference type="PROSITE" id="PS50885">
    <property type="entry name" value="HAMP"/>
    <property type="match status" value="1"/>
</dbReference>
<keyword evidence="4" id="KW-0597">Phosphoprotein</keyword>
<keyword evidence="18" id="KW-1185">Reference proteome</keyword>
<dbReference type="Gene3D" id="1.10.287.130">
    <property type="match status" value="1"/>
</dbReference>
<dbReference type="PRINTS" id="PR00344">
    <property type="entry name" value="BCTRLSENSOR"/>
</dbReference>
<keyword evidence="9" id="KW-0067">ATP-binding</keyword>
<evidence type="ECO:0000256" key="14">
    <source>
        <dbReference type="SAM" id="SignalP"/>
    </source>
</evidence>
<keyword evidence="5" id="KW-0808">Transferase</keyword>
<evidence type="ECO:0000313" key="18">
    <source>
        <dbReference type="Proteomes" id="UP000199169"/>
    </source>
</evidence>
<dbReference type="PANTHER" id="PTHR45436:SF14">
    <property type="entry name" value="SENSOR PROTEIN QSEC"/>
    <property type="match status" value="1"/>
</dbReference>
<dbReference type="Pfam" id="PF00512">
    <property type="entry name" value="HisKA"/>
    <property type="match status" value="1"/>
</dbReference>
<dbReference type="RefSeq" id="WP_186407714.1">
    <property type="nucleotide sequence ID" value="NZ_FLQX01000120.1"/>
</dbReference>
<dbReference type="Pfam" id="PF02518">
    <property type="entry name" value="HATPase_c"/>
    <property type="match status" value="1"/>
</dbReference>
<keyword evidence="11" id="KW-0902">Two-component regulatory system</keyword>
<evidence type="ECO:0000256" key="4">
    <source>
        <dbReference type="ARBA" id="ARBA00022553"/>
    </source>
</evidence>
<evidence type="ECO:0000259" key="15">
    <source>
        <dbReference type="PROSITE" id="PS50109"/>
    </source>
</evidence>
<keyword evidence="6 13" id="KW-0812">Transmembrane</keyword>
<name>A0A1A8XQJ5_9PROT</name>
<dbReference type="InterPro" id="IPR003660">
    <property type="entry name" value="HAMP_dom"/>
</dbReference>
<feature type="domain" description="HAMP" evidence="16">
    <location>
        <begin position="163"/>
        <end position="215"/>
    </location>
</feature>
<evidence type="ECO:0000256" key="6">
    <source>
        <dbReference type="ARBA" id="ARBA00022692"/>
    </source>
</evidence>
<dbReference type="SUPFAM" id="SSF47384">
    <property type="entry name" value="Homodimeric domain of signal transducing histidine kinase"/>
    <property type="match status" value="1"/>
</dbReference>
<dbReference type="PANTHER" id="PTHR45436">
    <property type="entry name" value="SENSOR HISTIDINE KINASE YKOH"/>
    <property type="match status" value="1"/>
</dbReference>
<comment type="catalytic activity">
    <reaction evidence="1">
        <text>ATP + protein L-histidine = ADP + protein N-phospho-L-histidine.</text>
        <dbReference type="EC" id="2.7.13.3"/>
    </reaction>
</comment>
<evidence type="ECO:0000256" key="3">
    <source>
        <dbReference type="ARBA" id="ARBA00012438"/>
    </source>
</evidence>
<dbReference type="PROSITE" id="PS50109">
    <property type="entry name" value="HIS_KIN"/>
    <property type="match status" value="1"/>
</dbReference>
<dbReference type="Proteomes" id="UP000199169">
    <property type="component" value="Unassembled WGS sequence"/>
</dbReference>
<accession>A0A1A8XQJ5</accession>
<protein>
    <recommendedName>
        <fullName evidence="3">histidine kinase</fullName>
        <ecNumber evidence="3">2.7.13.3</ecNumber>
    </recommendedName>
</protein>
<organism evidence="17 18">
    <name type="scientific">Candidatus Accumulibacter aalborgensis</name>
    <dbReference type="NCBI Taxonomy" id="1860102"/>
    <lineage>
        <taxon>Bacteria</taxon>
        <taxon>Pseudomonadati</taxon>
        <taxon>Pseudomonadota</taxon>
        <taxon>Betaproteobacteria</taxon>
        <taxon>Candidatus Accumulibacter</taxon>
    </lineage>
</organism>
<evidence type="ECO:0000256" key="1">
    <source>
        <dbReference type="ARBA" id="ARBA00000085"/>
    </source>
</evidence>
<evidence type="ECO:0000256" key="13">
    <source>
        <dbReference type="SAM" id="Phobius"/>
    </source>
</evidence>
<feature type="domain" description="Histidine kinase" evidence="15">
    <location>
        <begin position="223"/>
        <end position="436"/>
    </location>
</feature>
<evidence type="ECO:0000256" key="2">
    <source>
        <dbReference type="ARBA" id="ARBA00004141"/>
    </source>
</evidence>
<sequence length="438" mass="47990">MKSIRRQLLVALLSAMTLTTLLGALATYKTARDEATAMFDYQLRQLALSFRDQQVQDVRRREVTIDEDAQDFSIQIWRPDGTRIYLSHPRRELPHQAPIGFATVNTDHGKWRVFGLQQGGQTIQVAQLVQVRDHLALAAALRTVAPFLLMLPMLGVLIWVMVGRGLRPLAAVARAVTTRTAVALDPLPDNRVPAEVVPLVLSLNDLLARLKRALDAQREFIADAAHELRTPLAALSLQLQLAERAPDALSRADAFAELKRGVERATHAVQQLLTLARQEPGGGDRPTMPVRLDDLVASVIVDHQPLAEARRIDLGMVPTGQLAVVDGDQDALRILLANLVSNAVRYTPPGGKIDVAIGEDNAAPFVEVCDSGPGIPLEERERVFDRFYRRAQSDEPGSGLGLAIVKTIAERHQARVLLGDAGLGGLRARVQFGRPPRP</sequence>
<dbReference type="SUPFAM" id="SSF55874">
    <property type="entry name" value="ATPase domain of HSP90 chaperone/DNA topoisomerase II/histidine kinase"/>
    <property type="match status" value="1"/>
</dbReference>
<evidence type="ECO:0000256" key="9">
    <source>
        <dbReference type="ARBA" id="ARBA00022840"/>
    </source>
</evidence>
<proteinExistence type="predicted"/>
<keyword evidence="10 13" id="KW-1133">Transmembrane helix</keyword>
<dbReference type="InterPro" id="IPR003594">
    <property type="entry name" value="HATPase_dom"/>
</dbReference>
<evidence type="ECO:0000256" key="8">
    <source>
        <dbReference type="ARBA" id="ARBA00022777"/>
    </source>
</evidence>
<dbReference type="InterPro" id="IPR036097">
    <property type="entry name" value="HisK_dim/P_sf"/>
</dbReference>
<feature type="chain" id="PRO_5008381693" description="histidine kinase" evidence="14">
    <location>
        <begin position="27"/>
        <end position="438"/>
    </location>
</feature>
<dbReference type="EC" id="2.7.13.3" evidence="3"/>
<comment type="subcellular location">
    <subcellularLocation>
        <location evidence="2">Membrane</location>
        <topology evidence="2">Multi-pass membrane protein</topology>
    </subcellularLocation>
</comment>
<dbReference type="InterPro" id="IPR004358">
    <property type="entry name" value="Sig_transdc_His_kin-like_C"/>
</dbReference>
<dbReference type="GO" id="GO:0000155">
    <property type="term" value="F:phosphorelay sensor kinase activity"/>
    <property type="evidence" value="ECO:0007669"/>
    <property type="project" value="InterPro"/>
</dbReference>
<feature type="transmembrane region" description="Helical" evidence="13">
    <location>
        <begin position="144"/>
        <end position="162"/>
    </location>
</feature>
<dbReference type="Gene3D" id="3.30.565.10">
    <property type="entry name" value="Histidine kinase-like ATPase, C-terminal domain"/>
    <property type="match status" value="1"/>
</dbReference>
<dbReference type="GO" id="GO:0005886">
    <property type="term" value="C:plasma membrane"/>
    <property type="evidence" value="ECO:0007669"/>
    <property type="project" value="TreeGrafter"/>
</dbReference>
<evidence type="ECO:0000313" key="17">
    <source>
        <dbReference type="EMBL" id="SBT07429.1"/>
    </source>
</evidence>
<evidence type="ECO:0000256" key="12">
    <source>
        <dbReference type="ARBA" id="ARBA00023136"/>
    </source>
</evidence>
<dbReference type="AlphaFoldDB" id="A0A1A8XQJ5"/>
<gene>
    <name evidence="17" type="ORF">ACCAA_430032</name>
</gene>